<dbReference type="Pfam" id="PF23864">
    <property type="entry name" value="DUF7222"/>
    <property type="match status" value="1"/>
</dbReference>
<reference evidence="2" key="2">
    <citation type="submission" date="2021-09" db="EMBL/GenBank/DDBJ databases">
        <authorList>
            <person name="Gilroy R."/>
        </authorList>
    </citation>
    <scope>NUCLEOTIDE SEQUENCE</scope>
    <source>
        <strain evidence="2">1277</strain>
    </source>
</reference>
<evidence type="ECO:0000313" key="3">
    <source>
        <dbReference type="Proteomes" id="UP000776700"/>
    </source>
</evidence>
<organism evidence="2 3">
    <name type="scientific">Romboutsia timonensis</name>
    <dbReference type="NCBI Taxonomy" id="1776391"/>
    <lineage>
        <taxon>Bacteria</taxon>
        <taxon>Bacillati</taxon>
        <taxon>Bacillota</taxon>
        <taxon>Clostridia</taxon>
        <taxon>Peptostreptococcales</taxon>
        <taxon>Peptostreptococcaceae</taxon>
        <taxon>Romboutsia</taxon>
    </lineage>
</organism>
<evidence type="ECO:0000259" key="1">
    <source>
        <dbReference type="Pfam" id="PF23864"/>
    </source>
</evidence>
<accession>A0A921SZV7</accession>
<dbReference type="InterPro" id="IPR055646">
    <property type="entry name" value="DUF7222"/>
</dbReference>
<sequence>MNTIQEFLQTEEASTVKDVAEHGIESGAIGELIYTKDILNFFDQYEDDIEAVIRPGRRFNR</sequence>
<dbReference type="EMBL" id="DYUB01000166">
    <property type="protein sequence ID" value="HJG96475.1"/>
    <property type="molecule type" value="Genomic_DNA"/>
</dbReference>
<evidence type="ECO:0000313" key="2">
    <source>
        <dbReference type="EMBL" id="HJG96475.1"/>
    </source>
</evidence>
<protein>
    <recommendedName>
        <fullName evidence="1">DUF7222 domain-containing protein</fullName>
    </recommendedName>
</protein>
<proteinExistence type="predicted"/>
<gene>
    <name evidence="2" type="ORF">K8V90_05170</name>
</gene>
<feature type="domain" description="DUF7222" evidence="1">
    <location>
        <begin position="1"/>
        <end position="53"/>
    </location>
</feature>
<reference evidence="2" key="1">
    <citation type="journal article" date="2021" name="PeerJ">
        <title>Extensive microbial diversity within the chicken gut microbiome revealed by metagenomics and culture.</title>
        <authorList>
            <person name="Gilroy R."/>
            <person name="Ravi A."/>
            <person name="Getino M."/>
            <person name="Pursley I."/>
            <person name="Horton D.L."/>
            <person name="Alikhan N.F."/>
            <person name="Baker D."/>
            <person name="Gharbi K."/>
            <person name="Hall N."/>
            <person name="Watson M."/>
            <person name="Adriaenssens E.M."/>
            <person name="Foster-Nyarko E."/>
            <person name="Jarju S."/>
            <person name="Secka A."/>
            <person name="Antonio M."/>
            <person name="Oren A."/>
            <person name="Chaudhuri R.R."/>
            <person name="La Ragione R."/>
            <person name="Hildebrand F."/>
            <person name="Pallen M.J."/>
        </authorList>
    </citation>
    <scope>NUCLEOTIDE SEQUENCE</scope>
    <source>
        <strain evidence="2">1277</strain>
    </source>
</reference>
<dbReference type="AlphaFoldDB" id="A0A921SZV7"/>
<dbReference type="Proteomes" id="UP000776700">
    <property type="component" value="Unassembled WGS sequence"/>
</dbReference>
<comment type="caution">
    <text evidence="2">The sequence shown here is derived from an EMBL/GenBank/DDBJ whole genome shotgun (WGS) entry which is preliminary data.</text>
</comment>
<name>A0A921SZV7_9FIRM</name>